<reference evidence="6" key="2">
    <citation type="submission" date="2025-09" db="UniProtKB">
        <authorList>
            <consortium name="Ensembl"/>
        </authorList>
    </citation>
    <scope>IDENTIFICATION</scope>
</reference>
<dbReference type="SUPFAM" id="SSF47473">
    <property type="entry name" value="EF-hand"/>
    <property type="match status" value="1"/>
</dbReference>
<dbReference type="InterPro" id="IPR050230">
    <property type="entry name" value="CALM/Myosin/TropC-like"/>
</dbReference>
<organism evidence="6 7">
    <name type="scientific">Crocodylus porosus</name>
    <name type="common">Saltwater crocodile</name>
    <name type="synonym">Estuarine crocodile</name>
    <dbReference type="NCBI Taxonomy" id="8502"/>
    <lineage>
        <taxon>Eukaryota</taxon>
        <taxon>Metazoa</taxon>
        <taxon>Chordata</taxon>
        <taxon>Craniata</taxon>
        <taxon>Vertebrata</taxon>
        <taxon>Euteleostomi</taxon>
        <taxon>Archelosauria</taxon>
        <taxon>Archosauria</taxon>
        <taxon>Crocodylia</taxon>
        <taxon>Longirostres</taxon>
        <taxon>Crocodylidae</taxon>
        <taxon>Crocodylus</taxon>
    </lineage>
</organism>
<dbReference type="GO" id="GO:0031672">
    <property type="term" value="C:A band"/>
    <property type="evidence" value="ECO:0007669"/>
    <property type="project" value="TreeGrafter"/>
</dbReference>
<reference evidence="6" key="1">
    <citation type="submission" date="2025-08" db="UniProtKB">
        <authorList>
            <consortium name="Ensembl"/>
        </authorList>
    </citation>
    <scope>IDENTIFICATION</scope>
</reference>
<keyword evidence="2" id="KW-0518">Myosin</keyword>
<dbReference type="CDD" id="cd00051">
    <property type="entry name" value="EFh"/>
    <property type="match status" value="1"/>
</dbReference>
<dbReference type="GO" id="GO:0005509">
    <property type="term" value="F:calcium ion binding"/>
    <property type="evidence" value="ECO:0007669"/>
    <property type="project" value="InterPro"/>
</dbReference>
<dbReference type="AlphaFoldDB" id="A0A7M4ENH9"/>
<proteinExistence type="predicted"/>
<dbReference type="Gene3D" id="1.10.238.10">
    <property type="entry name" value="EF-hand"/>
    <property type="match status" value="2"/>
</dbReference>
<evidence type="ECO:0000259" key="5">
    <source>
        <dbReference type="PROSITE" id="PS50222"/>
    </source>
</evidence>
<dbReference type="GO" id="GO:0060048">
    <property type="term" value="P:cardiac muscle contraction"/>
    <property type="evidence" value="ECO:0007669"/>
    <property type="project" value="TreeGrafter"/>
</dbReference>
<evidence type="ECO:0000256" key="2">
    <source>
        <dbReference type="ARBA" id="ARBA00023123"/>
    </source>
</evidence>
<keyword evidence="3" id="KW-0505">Motor protein</keyword>
<evidence type="ECO:0000256" key="1">
    <source>
        <dbReference type="ARBA" id="ARBA00011445"/>
    </source>
</evidence>
<comment type="subunit">
    <text evidence="1">Myosin is a hexamer of 2 heavy chains and 4 light chains.</text>
</comment>
<dbReference type="GO" id="GO:0003785">
    <property type="term" value="F:actin monomer binding"/>
    <property type="evidence" value="ECO:0007669"/>
    <property type="project" value="TreeGrafter"/>
</dbReference>
<name>A0A7M4ENH9_CROPO</name>
<dbReference type="PANTHER" id="PTHR23048:SF1">
    <property type="entry name" value="MYOSIN LIGHT CHAIN 4"/>
    <property type="match status" value="1"/>
</dbReference>
<keyword evidence="7" id="KW-1185">Reference proteome</keyword>
<sequence length="178" mass="19825">CTLCGSDIRREALIPNPSSTLAMKSPNLFCPSLCAEFKEAFSLFDRTPSGEMKIAYAQCGDVLRALGQNPTNAEVLRVLGKPKPEEMNAKMLDFETFLPILQHISRNKEQGTYEDFVEGLRVFDKESNGTVMGAELRHVLATLGEKMTEREVEQLMAGQEDANGCINYEAFVKHIMSD</sequence>
<evidence type="ECO:0000313" key="7">
    <source>
        <dbReference type="Proteomes" id="UP000594220"/>
    </source>
</evidence>
<protein>
    <submittedName>
        <fullName evidence="6">Myosin light chain 4</fullName>
    </submittedName>
</protein>
<dbReference type="PROSITE" id="PS50222">
    <property type="entry name" value="EF_HAND_2"/>
    <property type="match status" value="1"/>
</dbReference>
<evidence type="ECO:0000256" key="4">
    <source>
        <dbReference type="ARBA" id="ARBA00023179"/>
    </source>
</evidence>
<dbReference type="GO" id="GO:0016460">
    <property type="term" value="C:myosin II complex"/>
    <property type="evidence" value="ECO:0007669"/>
    <property type="project" value="TreeGrafter"/>
</dbReference>
<keyword evidence="4" id="KW-0514">Muscle protein</keyword>
<evidence type="ECO:0000256" key="3">
    <source>
        <dbReference type="ARBA" id="ARBA00023175"/>
    </source>
</evidence>
<feature type="domain" description="EF-hand" evidence="5">
    <location>
        <begin position="111"/>
        <end position="146"/>
    </location>
</feature>
<dbReference type="Ensembl" id="ENSCPRT00005013571.1">
    <property type="protein sequence ID" value="ENSCPRP00005011503.1"/>
    <property type="gene ID" value="ENSCPRG00005008193.1"/>
</dbReference>
<dbReference type="OMA" id="MSACIWE"/>
<dbReference type="GeneTree" id="ENSGT01030000234570"/>
<accession>A0A7M4ENH9</accession>
<evidence type="ECO:0000313" key="6">
    <source>
        <dbReference type="Ensembl" id="ENSCPRP00005011503.1"/>
    </source>
</evidence>
<dbReference type="FunFam" id="1.10.238.10:FF:000019">
    <property type="entry name" value="Myosin light chain 1 skeletal"/>
    <property type="match status" value="1"/>
</dbReference>
<dbReference type="PANTHER" id="PTHR23048">
    <property type="entry name" value="MYOSIN LIGHT CHAIN 1, 3"/>
    <property type="match status" value="1"/>
</dbReference>
<dbReference type="Proteomes" id="UP000594220">
    <property type="component" value="Unplaced"/>
</dbReference>
<dbReference type="InterPro" id="IPR011992">
    <property type="entry name" value="EF-hand-dom_pair"/>
</dbReference>
<dbReference type="FunFam" id="1.10.238.10:FF:000056">
    <property type="entry name" value="Myosin light chain 1 skeletal"/>
    <property type="match status" value="1"/>
</dbReference>
<dbReference type="InterPro" id="IPR002048">
    <property type="entry name" value="EF_hand_dom"/>
</dbReference>